<organism evidence="3 4">
    <name type="scientific">Amycolatopsis roodepoortensis</name>
    <dbReference type="NCBI Taxonomy" id="700274"/>
    <lineage>
        <taxon>Bacteria</taxon>
        <taxon>Bacillati</taxon>
        <taxon>Actinomycetota</taxon>
        <taxon>Actinomycetes</taxon>
        <taxon>Pseudonocardiales</taxon>
        <taxon>Pseudonocardiaceae</taxon>
        <taxon>Amycolatopsis</taxon>
    </lineage>
</organism>
<proteinExistence type="predicted"/>
<protein>
    <recommendedName>
        <fullName evidence="5">Integral membrane protein</fullName>
    </recommendedName>
</protein>
<evidence type="ECO:0000313" key="3">
    <source>
        <dbReference type="EMBL" id="MBE1579553.1"/>
    </source>
</evidence>
<gene>
    <name evidence="3" type="ORF">H4W30_006613</name>
</gene>
<feature type="transmembrane region" description="Helical" evidence="2">
    <location>
        <begin position="27"/>
        <end position="46"/>
    </location>
</feature>
<keyword evidence="2" id="KW-0812">Transmembrane</keyword>
<evidence type="ECO:0000313" key="4">
    <source>
        <dbReference type="Proteomes" id="UP000656548"/>
    </source>
</evidence>
<dbReference type="Proteomes" id="UP000656548">
    <property type="component" value="Unassembled WGS sequence"/>
</dbReference>
<sequence length="115" mass="11911">MVTLAGGLIILLLPANQFTVLALPGVAGLAGFLLGGLIAAMGPLLWFLPEQRVMLGIAIVLLALASFVYSNLGGFLIGMLLSIIGGSLGFAWTPSATKRPTPPHPRPSPTPRPRS</sequence>
<keyword evidence="2" id="KW-1133">Transmembrane helix</keyword>
<accession>A0ABR9LH93</accession>
<reference evidence="3 4" key="1">
    <citation type="submission" date="2020-10" db="EMBL/GenBank/DDBJ databases">
        <title>Sequencing the genomes of 1000 actinobacteria strains.</title>
        <authorList>
            <person name="Klenk H.-P."/>
        </authorList>
    </citation>
    <scope>NUCLEOTIDE SEQUENCE [LARGE SCALE GENOMIC DNA]</scope>
    <source>
        <strain evidence="3 4">DSM 46661</strain>
    </source>
</reference>
<evidence type="ECO:0000256" key="2">
    <source>
        <dbReference type="SAM" id="Phobius"/>
    </source>
</evidence>
<dbReference type="InterPro" id="IPR046096">
    <property type="entry name" value="DUF6114"/>
</dbReference>
<feature type="compositionally biased region" description="Pro residues" evidence="1">
    <location>
        <begin position="100"/>
        <end position="115"/>
    </location>
</feature>
<keyword evidence="2" id="KW-0472">Membrane</keyword>
<feature type="transmembrane region" description="Helical" evidence="2">
    <location>
        <begin position="53"/>
        <end position="69"/>
    </location>
</feature>
<feature type="region of interest" description="Disordered" evidence="1">
    <location>
        <begin position="95"/>
        <end position="115"/>
    </location>
</feature>
<evidence type="ECO:0008006" key="5">
    <source>
        <dbReference type="Google" id="ProtNLM"/>
    </source>
</evidence>
<dbReference type="Pfam" id="PF19609">
    <property type="entry name" value="DUF6114"/>
    <property type="match status" value="1"/>
</dbReference>
<dbReference type="EMBL" id="JADBEJ010000005">
    <property type="protein sequence ID" value="MBE1579553.1"/>
    <property type="molecule type" value="Genomic_DNA"/>
</dbReference>
<name>A0ABR9LH93_9PSEU</name>
<keyword evidence="4" id="KW-1185">Reference proteome</keyword>
<comment type="caution">
    <text evidence="3">The sequence shown here is derived from an EMBL/GenBank/DDBJ whole genome shotgun (WGS) entry which is preliminary data.</text>
</comment>
<evidence type="ECO:0000256" key="1">
    <source>
        <dbReference type="SAM" id="MobiDB-lite"/>
    </source>
</evidence>